<sequence>MSKKMNRRSFVKKSALASAATMVGLSFQERTLSAKTLDNEAARAAGSSNTGMPMGRIGKVKISRLLIGSNLFGGGAHSRDLRYVGALMRHYFTHEKIMDTLQLCEEKGINTSIGGGGVEQYNKERGGKLQVIGQLGPSVNNPTSEAQEAIDEGAVGAFIWGKRAEDLVQANRLDVIEKFVSFLKKNGAIAGVGGHDWRVVAACEKAGIDVDFYFKTIHPDNYRSVYPREDRRPYLVDSMGPDDHDCMWEQFPEETIELMKTVKKPWIGYKVLAAGAVHPREGFKYAFENGTDLICAGMLDFQVAEDVIITKDILAKLKKTGRKRPWRA</sequence>
<comment type="caution">
    <text evidence="1">The sequence shown here is derived from an EMBL/GenBank/DDBJ whole genome shotgun (WGS) entry which is preliminary data.</text>
</comment>
<dbReference type="PROSITE" id="PS51318">
    <property type="entry name" value="TAT"/>
    <property type="match status" value="1"/>
</dbReference>
<name>X1F9Y8_9ZZZZ</name>
<reference evidence="1" key="1">
    <citation type="journal article" date="2014" name="Front. Microbiol.">
        <title>High frequency of phylogenetically diverse reductive dehalogenase-homologous genes in deep subseafloor sedimentary metagenomes.</title>
        <authorList>
            <person name="Kawai M."/>
            <person name="Futagami T."/>
            <person name="Toyoda A."/>
            <person name="Takaki Y."/>
            <person name="Nishi S."/>
            <person name="Hori S."/>
            <person name="Arai W."/>
            <person name="Tsubouchi T."/>
            <person name="Morono Y."/>
            <person name="Uchiyama I."/>
            <person name="Ito T."/>
            <person name="Fujiyama A."/>
            <person name="Inagaki F."/>
            <person name="Takami H."/>
        </authorList>
    </citation>
    <scope>NUCLEOTIDE SEQUENCE</scope>
    <source>
        <strain evidence="1">Expedition CK06-06</strain>
    </source>
</reference>
<dbReference type="AlphaFoldDB" id="X1F9Y8"/>
<protein>
    <recommendedName>
        <fullName evidence="2">NADH:flavin oxidoreductase/NADH oxidase N-terminal domain-containing protein</fullName>
    </recommendedName>
</protein>
<dbReference type="InterPro" id="IPR006311">
    <property type="entry name" value="TAT_signal"/>
</dbReference>
<gene>
    <name evidence="1" type="ORF">S03H2_11391</name>
</gene>
<evidence type="ECO:0000313" key="1">
    <source>
        <dbReference type="EMBL" id="GAH41787.1"/>
    </source>
</evidence>
<organism evidence="1">
    <name type="scientific">marine sediment metagenome</name>
    <dbReference type="NCBI Taxonomy" id="412755"/>
    <lineage>
        <taxon>unclassified sequences</taxon>
        <taxon>metagenomes</taxon>
        <taxon>ecological metagenomes</taxon>
    </lineage>
</organism>
<accession>X1F9Y8</accession>
<dbReference type="EMBL" id="BARU01005819">
    <property type="protein sequence ID" value="GAH41787.1"/>
    <property type="molecule type" value="Genomic_DNA"/>
</dbReference>
<proteinExistence type="predicted"/>
<evidence type="ECO:0008006" key="2">
    <source>
        <dbReference type="Google" id="ProtNLM"/>
    </source>
</evidence>